<dbReference type="Proteomes" id="UP000184172">
    <property type="component" value="Unassembled WGS sequence"/>
</dbReference>
<gene>
    <name evidence="5" type="ORF">SAMN04487908_10882</name>
</gene>
<feature type="repeat" description="ANK" evidence="3">
    <location>
        <begin position="193"/>
        <end position="225"/>
    </location>
</feature>
<name>A0A1M6FXP2_9FLAO</name>
<dbReference type="InterPro" id="IPR036770">
    <property type="entry name" value="Ankyrin_rpt-contain_sf"/>
</dbReference>
<accession>A0A1M6FXP2</accession>
<dbReference type="PROSITE" id="PS50297">
    <property type="entry name" value="ANK_REP_REGION"/>
    <property type="match status" value="3"/>
</dbReference>
<evidence type="ECO:0000313" key="6">
    <source>
        <dbReference type="Proteomes" id="UP000184172"/>
    </source>
</evidence>
<evidence type="ECO:0000256" key="2">
    <source>
        <dbReference type="ARBA" id="ARBA00023043"/>
    </source>
</evidence>
<dbReference type="RefSeq" id="WP_073217034.1">
    <property type="nucleotide sequence ID" value="NZ_FNNS01000009.1"/>
</dbReference>
<evidence type="ECO:0000256" key="1">
    <source>
        <dbReference type="ARBA" id="ARBA00022737"/>
    </source>
</evidence>
<dbReference type="SMART" id="SM00248">
    <property type="entry name" value="ANK"/>
    <property type="match status" value="10"/>
</dbReference>
<dbReference type="InterPro" id="IPR002110">
    <property type="entry name" value="Ankyrin_rpt"/>
</dbReference>
<feature type="repeat" description="ANK" evidence="3">
    <location>
        <begin position="331"/>
        <end position="363"/>
    </location>
</feature>
<feature type="repeat" description="ANK" evidence="3">
    <location>
        <begin position="264"/>
        <end position="297"/>
    </location>
</feature>
<feature type="repeat" description="ANK" evidence="3">
    <location>
        <begin position="298"/>
        <end position="330"/>
    </location>
</feature>
<feature type="repeat" description="ANK" evidence="3">
    <location>
        <begin position="437"/>
        <end position="470"/>
    </location>
</feature>
<dbReference type="EMBL" id="FQYV01000008">
    <property type="protein sequence ID" value="SHJ02463.1"/>
    <property type="molecule type" value="Genomic_DNA"/>
</dbReference>
<dbReference type="SUPFAM" id="SSF48403">
    <property type="entry name" value="Ankyrin repeat"/>
    <property type="match status" value="2"/>
</dbReference>
<feature type="repeat" description="ANK" evidence="3">
    <location>
        <begin position="123"/>
        <end position="157"/>
    </location>
</feature>
<dbReference type="OrthoDB" id="2575953at2"/>
<dbReference type="PROSITE" id="PS50088">
    <property type="entry name" value="ANK_REPEAT"/>
    <property type="match status" value="8"/>
</dbReference>
<feature type="repeat" description="ANK" evidence="3">
    <location>
        <begin position="90"/>
        <end position="122"/>
    </location>
</feature>
<keyword evidence="1" id="KW-0677">Repeat</keyword>
<reference evidence="6" key="1">
    <citation type="submission" date="2016-11" db="EMBL/GenBank/DDBJ databases">
        <authorList>
            <person name="Varghese N."/>
            <person name="Submissions S."/>
        </authorList>
    </citation>
    <scope>NUCLEOTIDE SEQUENCE [LARGE SCALE GENOMIC DNA]</scope>
    <source>
        <strain evidence="6">DSM 26349</strain>
    </source>
</reference>
<dbReference type="Gene3D" id="1.25.40.20">
    <property type="entry name" value="Ankyrin repeat-containing domain"/>
    <property type="match status" value="3"/>
</dbReference>
<keyword evidence="6" id="KW-1185">Reference proteome</keyword>
<sequence length="496" mass="54911">MKITLKILLFLVTFSALAQQQNVLADRAFWLQNPSLETLKQKISEGHDPTALNENGFDATVYALITKTDNKIINYLLSLEGNPIDKRTHDSRIYLHWAAYAGEIQNVISLLEKGSSITARDSRGNTPLTFAATSGLTNREIYNLFIAKGVDLTREKDQNGANTLLLAAPYLKNEADINYFIEKGISLNSTDDEGNGIFNYATRRGNIEFLNLLVNKGVDYKTLNKNGGNAFLFAAQGTRGFENKFEVFQYLKNLGLKPNIVTIDGFTPLHRLAYSTSDKNIFELFLSAGADVNQKDSEGNTPFLNAASRNKLEIVKLLSNNLNDYNYANNKGQTALMLAVAGNNPQIVDFLLQKGSDAMAKDSNGNTVAYYLAKSYLANNSDAFETKLEILKTIGLKLNTTQANGNTLCHFAASENNLELMKRLATFQIPVNAKNNEGITALHQAAMKAENDEMMKYLISIGANKNVKTGFDETAFDLASENEQLQKQNISLNFLK</sequence>
<keyword evidence="2 3" id="KW-0040">ANK repeat</keyword>
<protein>
    <submittedName>
        <fullName evidence="5">Ankyrin repeat</fullName>
    </submittedName>
</protein>
<evidence type="ECO:0000256" key="3">
    <source>
        <dbReference type="PROSITE-ProRule" id="PRU00023"/>
    </source>
</evidence>
<dbReference type="STRING" id="797419.SAMN05216556_10933"/>
<feature type="repeat" description="ANK" evidence="3">
    <location>
        <begin position="404"/>
        <end position="436"/>
    </location>
</feature>
<feature type="chain" id="PRO_5009917539" evidence="4">
    <location>
        <begin position="19"/>
        <end position="496"/>
    </location>
</feature>
<dbReference type="PANTHER" id="PTHR24123:SF33">
    <property type="entry name" value="PROTEIN HOS4"/>
    <property type="match status" value="1"/>
</dbReference>
<dbReference type="AlphaFoldDB" id="A0A1M6FXP2"/>
<evidence type="ECO:0000256" key="4">
    <source>
        <dbReference type="SAM" id="SignalP"/>
    </source>
</evidence>
<dbReference type="InterPro" id="IPR051165">
    <property type="entry name" value="Multifunctional_ANK_Repeat"/>
</dbReference>
<keyword evidence="4" id="KW-0732">Signal</keyword>
<dbReference type="Pfam" id="PF12796">
    <property type="entry name" value="Ank_2"/>
    <property type="match status" value="3"/>
</dbReference>
<dbReference type="PANTHER" id="PTHR24123">
    <property type="entry name" value="ANKYRIN REPEAT-CONTAINING"/>
    <property type="match status" value="1"/>
</dbReference>
<proteinExistence type="predicted"/>
<organism evidence="5 6">
    <name type="scientific">Aequorivita viscosa</name>
    <dbReference type="NCBI Taxonomy" id="797419"/>
    <lineage>
        <taxon>Bacteria</taxon>
        <taxon>Pseudomonadati</taxon>
        <taxon>Bacteroidota</taxon>
        <taxon>Flavobacteriia</taxon>
        <taxon>Flavobacteriales</taxon>
        <taxon>Flavobacteriaceae</taxon>
        <taxon>Aequorivita</taxon>
    </lineage>
</organism>
<feature type="signal peptide" evidence="4">
    <location>
        <begin position="1"/>
        <end position="18"/>
    </location>
</feature>
<evidence type="ECO:0000313" key="5">
    <source>
        <dbReference type="EMBL" id="SHJ02463.1"/>
    </source>
</evidence>